<proteinExistence type="predicted"/>
<name>A0A4R5VUF6_9BURK</name>
<evidence type="ECO:0000313" key="2">
    <source>
        <dbReference type="EMBL" id="TDK62748.1"/>
    </source>
</evidence>
<keyword evidence="3" id="KW-1185">Reference proteome</keyword>
<evidence type="ECO:0000259" key="1">
    <source>
        <dbReference type="Pfam" id="PF00419"/>
    </source>
</evidence>
<organism evidence="2 3">
    <name type="scientific">Sapientia aquatica</name>
    <dbReference type="NCBI Taxonomy" id="1549640"/>
    <lineage>
        <taxon>Bacteria</taxon>
        <taxon>Pseudomonadati</taxon>
        <taxon>Pseudomonadota</taxon>
        <taxon>Betaproteobacteria</taxon>
        <taxon>Burkholderiales</taxon>
        <taxon>Oxalobacteraceae</taxon>
        <taxon>Sapientia</taxon>
    </lineage>
</organism>
<dbReference type="InterPro" id="IPR000259">
    <property type="entry name" value="Adhesion_dom_fimbrial"/>
</dbReference>
<protein>
    <recommendedName>
        <fullName evidence="1">Fimbrial-type adhesion domain-containing protein</fullName>
    </recommendedName>
</protein>
<dbReference type="OrthoDB" id="8875995at2"/>
<reference evidence="2 3" key="1">
    <citation type="submission" date="2019-03" db="EMBL/GenBank/DDBJ databases">
        <title>Sapientia aquatica gen. nov., sp. nov., isolated from a crater lake.</title>
        <authorList>
            <person name="Felfoldi T."/>
            <person name="Szabo A."/>
            <person name="Toth E."/>
            <person name="Schumann P."/>
            <person name="Keki Z."/>
            <person name="Marialigeti K."/>
            <person name="Mathe I."/>
        </authorList>
    </citation>
    <scope>NUCLEOTIDE SEQUENCE [LARGE SCALE GENOMIC DNA]</scope>
    <source>
        <strain evidence="2 3">SA-152</strain>
    </source>
</reference>
<dbReference type="GO" id="GO:0007155">
    <property type="term" value="P:cell adhesion"/>
    <property type="evidence" value="ECO:0007669"/>
    <property type="project" value="InterPro"/>
</dbReference>
<accession>A0A4R5VUF6</accession>
<dbReference type="EMBL" id="SMYL01000010">
    <property type="protein sequence ID" value="TDK62748.1"/>
    <property type="molecule type" value="Genomic_DNA"/>
</dbReference>
<gene>
    <name evidence="2" type="ORF">E2I14_15700</name>
</gene>
<feature type="domain" description="Fimbrial-type adhesion" evidence="1">
    <location>
        <begin position="132"/>
        <end position="312"/>
    </location>
</feature>
<dbReference type="AlphaFoldDB" id="A0A4R5VUF6"/>
<dbReference type="Proteomes" id="UP000294829">
    <property type="component" value="Unassembled WGS sequence"/>
</dbReference>
<dbReference type="Pfam" id="PF00419">
    <property type="entry name" value="Fimbrial"/>
    <property type="match status" value="1"/>
</dbReference>
<evidence type="ECO:0000313" key="3">
    <source>
        <dbReference type="Proteomes" id="UP000294829"/>
    </source>
</evidence>
<dbReference type="GO" id="GO:0009289">
    <property type="term" value="C:pilus"/>
    <property type="evidence" value="ECO:0007669"/>
    <property type="project" value="InterPro"/>
</dbReference>
<comment type="caution">
    <text evidence="2">The sequence shown here is derived from an EMBL/GenBank/DDBJ whole genome shotgun (WGS) entry which is preliminary data.</text>
</comment>
<sequence length="312" mass="33364">MPGAYRTHFPEMGLRLTHVNSGKIVQNKWGAHRLVGLDTDSRGYILVKVKNFSPLRGDMFRINNRSYASEATWDDVKTACLNTMNALIVFKWPTSPGTQVEGALADARSYILAYVGHFNLGKSRSAATTVGSCGTELVSSPNISFSSITATELNNNESRTQQLSIRFKCQYEGNSIANASPAVSGTGSGQTAMGFAIPIANQKAAFAQSLAVAGSSTAVSYLLSDGYGAETNVAPINLALYGPANKTGGNLDGWYGVTQNADIGQISPGGVDANGYRFYTQNFITEFKKLPGKTVLNGGKYRATAQFIIRVQ</sequence>